<reference evidence="1 2" key="1">
    <citation type="journal article" date="2002" name="Nature">
        <title>Genome sequence and comparative analysis of the model rodent malaria parasite Plasmodium yoelii yoelii.</title>
        <authorList>
            <person name="Carlton J.M."/>
            <person name="Angiuoli S.V."/>
            <person name="Suh B.B."/>
            <person name="Kooij T.W."/>
            <person name="Pertea M."/>
            <person name="Silva J.C."/>
            <person name="Ermolaeva M.D."/>
            <person name="Allen J.E."/>
            <person name="Selengut J.D."/>
            <person name="Koo H.L."/>
            <person name="Peterson J.D."/>
            <person name="Pop M."/>
            <person name="Kosack D.S."/>
            <person name="Shumway M.F."/>
            <person name="Bidwell S.L."/>
            <person name="Shallom S.J."/>
            <person name="van Aken S.E."/>
            <person name="Riedmuller S.B."/>
            <person name="Feldblyum T.V."/>
            <person name="Cho J.K."/>
            <person name="Quackenbush J."/>
            <person name="Sedegah M."/>
            <person name="Shoaibi A."/>
            <person name="Cummings L.M."/>
            <person name="Florens L."/>
            <person name="Yates J.R."/>
            <person name="Raine J.D."/>
            <person name="Sinden R.E."/>
            <person name="Harris M.A."/>
            <person name="Cunningham D.A."/>
            <person name="Preiser P.R."/>
            <person name="Bergman L.W."/>
            <person name="Vaidya A.B."/>
            <person name="van Lin L.H."/>
            <person name="Janse C.J."/>
            <person name="Waters A.P."/>
            <person name="Smith H.O."/>
            <person name="White O.R."/>
            <person name="Salzberg S.L."/>
            <person name="Venter J.C."/>
            <person name="Fraser C.M."/>
            <person name="Hoffman S.L."/>
            <person name="Gardner M.J."/>
            <person name="Carucci D.J."/>
        </authorList>
    </citation>
    <scope>NUCLEOTIDE SEQUENCE [LARGE SCALE GENOMIC DNA]</scope>
    <source>
        <strain evidence="1 2">17XNL</strain>
    </source>
</reference>
<protein>
    <submittedName>
        <fullName evidence="1">Uncharacterized protein</fullName>
    </submittedName>
</protein>
<dbReference type="EMBL" id="AABL01000733">
    <property type="protein sequence ID" value="EAA22140.1"/>
    <property type="molecule type" value="Genomic_DNA"/>
</dbReference>
<dbReference type="Proteomes" id="UP000008553">
    <property type="component" value="Unassembled WGS sequence"/>
</dbReference>
<dbReference type="InParanoid" id="Q7RL83"/>
<sequence>MLYRSIVDITT</sequence>
<organism evidence="1 2">
    <name type="scientific">Plasmodium yoelii yoelii</name>
    <dbReference type="NCBI Taxonomy" id="73239"/>
    <lineage>
        <taxon>Eukaryota</taxon>
        <taxon>Sar</taxon>
        <taxon>Alveolata</taxon>
        <taxon>Apicomplexa</taxon>
        <taxon>Aconoidasida</taxon>
        <taxon>Haemosporida</taxon>
        <taxon>Plasmodiidae</taxon>
        <taxon>Plasmodium</taxon>
        <taxon>Plasmodium (Vinckeia)</taxon>
    </lineage>
</organism>
<evidence type="ECO:0000313" key="2">
    <source>
        <dbReference type="Proteomes" id="UP000008553"/>
    </source>
</evidence>
<evidence type="ECO:0000313" key="1">
    <source>
        <dbReference type="EMBL" id="EAA22140.1"/>
    </source>
</evidence>
<accession>Q7RL83</accession>
<proteinExistence type="predicted"/>
<keyword evidence="2" id="KW-1185">Reference proteome</keyword>
<name>Q7RL83_PLAYO</name>
<comment type="caution">
    <text evidence="1">The sequence shown here is derived from an EMBL/GenBank/DDBJ whole genome shotgun (WGS) entry which is preliminary data.</text>
</comment>
<gene>
    <name evidence="1" type="ORF">PY02663</name>
</gene>
<dbReference type="PaxDb" id="73239-Q7RL83"/>
<feature type="non-terminal residue" evidence="1">
    <location>
        <position position="11"/>
    </location>
</feature>